<accession>A0A9D1FN92</accession>
<dbReference type="InterPro" id="IPR014718">
    <property type="entry name" value="GH-type_carb-bd"/>
</dbReference>
<gene>
    <name evidence="1" type="ORF">IAB51_07615</name>
</gene>
<evidence type="ECO:0000313" key="2">
    <source>
        <dbReference type="Proteomes" id="UP000824002"/>
    </source>
</evidence>
<dbReference type="GO" id="GO:0030246">
    <property type="term" value="F:carbohydrate binding"/>
    <property type="evidence" value="ECO:0007669"/>
    <property type="project" value="InterPro"/>
</dbReference>
<dbReference type="Pfam" id="PF01263">
    <property type="entry name" value="Aldose_epim"/>
    <property type="match status" value="1"/>
</dbReference>
<name>A0A9D1FN92_9FIRM</name>
<dbReference type="InterPro" id="IPR008183">
    <property type="entry name" value="Aldose_1/G6P_1-epimerase"/>
</dbReference>
<sequence>MDFTIQDKQGSSAVIRDMGGELKSFRTGGHEYIWQGDGIHWGESSPFLFPIASNVRQDTVYIEGKPYHLKQHGFARKLCWEAVKESENSVTLRLTDTPETLTAYPFRFAMDACYTLAGGVLTLEVTVQNRDNRPMPYCLGTHPGFGVPFDGSESRFEDYSVVFEKEEENSCPLYDGAKGEINVENRASFLEPDNRTIRLDYGVIDRAGTIIFDKMNSSSVDLVDNRTGRKLTLGFEGFDYIAFWTDGGAFLCMEPWQGLSSCSDEDDSFLSKRGVQVLEPGEVKRHILRFSVR</sequence>
<proteinExistence type="predicted"/>
<dbReference type="Gene3D" id="2.70.98.10">
    <property type="match status" value="1"/>
</dbReference>
<dbReference type="GO" id="GO:0005975">
    <property type="term" value="P:carbohydrate metabolic process"/>
    <property type="evidence" value="ECO:0007669"/>
    <property type="project" value="InterPro"/>
</dbReference>
<reference evidence="1" key="2">
    <citation type="journal article" date="2021" name="PeerJ">
        <title>Extensive microbial diversity within the chicken gut microbiome revealed by metagenomics and culture.</title>
        <authorList>
            <person name="Gilroy R."/>
            <person name="Ravi A."/>
            <person name="Getino M."/>
            <person name="Pursley I."/>
            <person name="Horton D.L."/>
            <person name="Alikhan N.F."/>
            <person name="Baker D."/>
            <person name="Gharbi K."/>
            <person name="Hall N."/>
            <person name="Watson M."/>
            <person name="Adriaenssens E.M."/>
            <person name="Foster-Nyarko E."/>
            <person name="Jarju S."/>
            <person name="Secka A."/>
            <person name="Antonio M."/>
            <person name="Oren A."/>
            <person name="Chaudhuri R.R."/>
            <person name="La Ragione R."/>
            <person name="Hildebrand F."/>
            <person name="Pallen M.J."/>
        </authorList>
    </citation>
    <scope>NUCLEOTIDE SEQUENCE</scope>
    <source>
        <strain evidence="1">CHK199-13235</strain>
    </source>
</reference>
<dbReference type="InterPro" id="IPR011013">
    <property type="entry name" value="Gal_mutarotase_sf_dom"/>
</dbReference>
<comment type="caution">
    <text evidence="1">The sequence shown here is derived from an EMBL/GenBank/DDBJ whole genome shotgun (WGS) entry which is preliminary data.</text>
</comment>
<dbReference type="PANTHER" id="PTHR11122">
    <property type="entry name" value="APOSPORY-ASSOCIATED PROTEIN C-RELATED"/>
    <property type="match status" value="1"/>
</dbReference>
<reference evidence="1" key="1">
    <citation type="submission" date="2020-10" db="EMBL/GenBank/DDBJ databases">
        <authorList>
            <person name="Gilroy R."/>
        </authorList>
    </citation>
    <scope>NUCLEOTIDE SEQUENCE</scope>
    <source>
        <strain evidence="1">CHK199-13235</strain>
    </source>
</reference>
<dbReference type="AlphaFoldDB" id="A0A9D1FN92"/>
<protein>
    <submittedName>
        <fullName evidence="1">Aldose 1-epimerase family protein</fullName>
    </submittedName>
</protein>
<dbReference type="SUPFAM" id="SSF74650">
    <property type="entry name" value="Galactose mutarotase-like"/>
    <property type="match status" value="1"/>
</dbReference>
<dbReference type="CDD" id="cd09024">
    <property type="entry name" value="Aldose_epim_lacX"/>
    <property type="match status" value="1"/>
</dbReference>
<evidence type="ECO:0000313" key="1">
    <source>
        <dbReference type="EMBL" id="HIS76664.1"/>
    </source>
</evidence>
<dbReference type="Proteomes" id="UP000824002">
    <property type="component" value="Unassembled WGS sequence"/>
</dbReference>
<dbReference type="EMBL" id="DVJP01000050">
    <property type="protein sequence ID" value="HIS76664.1"/>
    <property type="molecule type" value="Genomic_DNA"/>
</dbReference>
<dbReference type="InterPro" id="IPR037481">
    <property type="entry name" value="LacX"/>
</dbReference>
<organism evidence="1 2">
    <name type="scientific">Candidatus Merdivicinus excrementipullorum</name>
    <dbReference type="NCBI Taxonomy" id="2840867"/>
    <lineage>
        <taxon>Bacteria</taxon>
        <taxon>Bacillati</taxon>
        <taxon>Bacillota</taxon>
        <taxon>Clostridia</taxon>
        <taxon>Eubacteriales</taxon>
        <taxon>Oscillospiraceae</taxon>
        <taxon>Oscillospiraceae incertae sedis</taxon>
        <taxon>Candidatus Merdivicinus</taxon>
    </lineage>
</organism>
<dbReference type="GO" id="GO:0016853">
    <property type="term" value="F:isomerase activity"/>
    <property type="evidence" value="ECO:0007669"/>
    <property type="project" value="InterPro"/>
</dbReference>
<dbReference type="PANTHER" id="PTHR11122:SF13">
    <property type="entry name" value="GLUCOSE-6-PHOSPHATE 1-EPIMERASE"/>
    <property type="match status" value="1"/>
</dbReference>